<organism evidence="1 2">
    <name type="scientific">Geotrichum galactomycetum</name>
    <dbReference type="NCBI Taxonomy" id="27317"/>
    <lineage>
        <taxon>Eukaryota</taxon>
        <taxon>Fungi</taxon>
        <taxon>Dikarya</taxon>
        <taxon>Ascomycota</taxon>
        <taxon>Saccharomycotina</taxon>
        <taxon>Dipodascomycetes</taxon>
        <taxon>Dipodascales</taxon>
        <taxon>Dipodascaceae</taxon>
        <taxon>Geotrichum</taxon>
    </lineage>
</organism>
<comment type="caution">
    <text evidence="1">The sequence shown here is derived from an EMBL/GenBank/DDBJ whole genome shotgun (WGS) entry which is preliminary data.</text>
</comment>
<reference evidence="1 2" key="1">
    <citation type="journal article" date="2020" name="Front. Microbiol.">
        <title>Phenotypic and Genetic Characterization of the Cheese Ripening Yeast Geotrichum candidum.</title>
        <authorList>
            <person name="Perkins V."/>
            <person name="Vignola S."/>
            <person name="Lessard M.H."/>
            <person name="Plante P.L."/>
            <person name="Corbeil J."/>
            <person name="Dugat-Bony E."/>
            <person name="Frenette M."/>
            <person name="Labrie S."/>
        </authorList>
    </citation>
    <scope>NUCLEOTIDE SEQUENCE [LARGE SCALE GENOMIC DNA]</scope>
    <source>
        <strain evidence="1 2">LMA-1147</strain>
    </source>
</reference>
<name>A0ACB6V4V8_9ASCO</name>
<gene>
    <name evidence="1" type="ORF">D0Z00_002144</name>
</gene>
<accession>A0ACB6V4V8</accession>
<sequence>MSSRNRFGLFRRTSFTSTTAAAPQPVEAGEIHKYREERLLTELHPDLLISENLPVFLDEPATTNAIQSDTDSDAVVVKSRKVSSRPKFTVFKIPARDLDVTVVPTQEPSFLHLPASYTPDNLNEHLSAIGYHHNTGKPVSHYVGPYYRHVTSDQHTEAFIPDEDNDVNAQNNALPGFSECTRVEYDMDKTDNEFFKSLNKRRRQGSRQPAVSKEVFETTMTLLELAWFWVEQRMPPRTKFKVTDEIPDAEDQKCVICDDGECDNNNVIVFCDGCDIAVHQDCYGVPFIPEGQWLCKACQASRTKLLNCLFCPNRSGVFKKTDTGEIVYRQRVSR</sequence>
<protein>
    <submittedName>
        <fullName evidence="1">Uncharacterized protein</fullName>
    </submittedName>
</protein>
<dbReference type="Proteomes" id="UP000744676">
    <property type="component" value="Unassembled WGS sequence"/>
</dbReference>
<evidence type="ECO:0000313" key="2">
    <source>
        <dbReference type="Proteomes" id="UP000744676"/>
    </source>
</evidence>
<evidence type="ECO:0000313" key="1">
    <source>
        <dbReference type="EMBL" id="KAF5098127.1"/>
    </source>
</evidence>
<keyword evidence="2" id="KW-1185">Reference proteome</keyword>
<proteinExistence type="predicted"/>
<dbReference type="EMBL" id="QVQA01000052">
    <property type="protein sequence ID" value="KAF5098127.1"/>
    <property type="molecule type" value="Genomic_DNA"/>
</dbReference>